<proteinExistence type="predicted"/>
<evidence type="ECO:0000313" key="1">
    <source>
        <dbReference type="EMBL" id="EKV10515.1"/>
    </source>
</evidence>
<gene>
    <name evidence="1" type="ORF">PDIP_59870</name>
</gene>
<comment type="caution">
    <text evidence="1">The sequence shown here is derived from an EMBL/GenBank/DDBJ whole genome shotgun (WGS) entry which is preliminary data.</text>
</comment>
<dbReference type="HOGENOM" id="CLU_3410709_0_0_1"/>
<dbReference type="Proteomes" id="UP000009886">
    <property type="component" value="Unassembled WGS sequence"/>
</dbReference>
<evidence type="ECO:0000313" key="2">
    <source>
        <dbReference type="Proteomes" id="UP000009886"/>
    </source>
</evidence>
<reference evidence="2" key="1">
    <citation type="journal article" date="2012" name="BMC Genomics">
        <title>Genome sequence of the necrotrophic fungus Penicillium digitatum, the main postharvest pathogen of citrus.</title>
        <authorList>
            <person name="Marcet-Houben M."/>
            <person name="Ballester A.-R."/>
            <person name="de la Fuente B."/>
            <person name="Harries E."/>
            <person name="Marcos J.F."/>
            <person name="Gonzalez-Candelas L."/>
            <person name="Gabaldon T."/>
        </authorList>
    </citation>
    <scope>NUCLEOTIDE SEQUENCE [LARGE SCALE GENOMIC DNA]</scope>
    <source>
        <strain evidence="2">Pd1 / CECT 20795</strain>
    </source>
</reference>
<organism evidence="1 2">
    <name type="scientific">Penicillium digitatum (strain Pd1 / CECT 20795)</name>
    <name type="common">Green mold</name>
    <dbReference type="NCBI Taxonomy" id="1170230"/>
    <lineage>
        <taxon>Eukaryota</taxon>
        <taxon>Fungi</taxon>
        <taxon>Dikarya</taxon>
        <taxon>Ascomycota</taxon>
        <taxon>Pezizomycotina</taxon>
        <taxon>Eurotiomycetes</taxon>
        <taxon>Eurotiomycetidae</taxon>
        <taxon>Eurotiales</taxon>
        <taxon>Aspergillaceae</taxon>
        <taxon>Penicillium</taxon>
    </lineage>
</organism>
<dbReference type="AlphaFoldDB" id="K9FLQ1"/>
<dbReference type="VEuPathDB" id="FungiDB:PDIP_59870"/>
<dbReference type="KEGG" id="pdp:PDIP_59870"/>
<protein>
    <submittedName>
        <fullName evidence="1">Uncharacterized protein</fullName>
    </submittedName>
</protein>
<accession>K9FLQ1</accession>
<name>K9FLQ1_PEND1</name>
<dbReference type="EMBL" id="AKCU01000410">
    <property type="protein sequence ID" value="EKV10515.1"/>
    <property type="molecule type" value="Genomic_DNA"/>
</dbReference>
<sequence>MVWYSSQPKPEDFTHHFFPMLCIFFFSCY</sequence>